<reference evidence="2" key="2">
    <citation type="submission" date="2018-02" db="UniProtKB">
        <authorList>
            <consortium name="EnsemblPlants"/>
        </authorList>
    </citation>
    <scope>IDENTIFICATION</scope>
    <source>
        <strain evidence="2">Williams 82</strain>
    </source>
</reference>
<accession>A0A0R0GNX2</accession>
<dbReference type="AlphaFoldDB" id="A0A0R0GNX2"/>
<dbReference type="Proteomes" id="UP000008827">
    <property type="component" value="Chromosome 13"/>
</dbReference>
<proteinExistence type="predicted"/>
<protein>
    <submittedName>
        <fullName evidence="1 2">Uncharacterized protein</fullName>
    </submittedName>
</protein>
<gene>
    <name evidence="1" type="ORF">GLYMA_13G009600</name>
</gene>
<dbReference type="Gramene" id="KRH17714">
    <property type="protein sequence ID" value="KRH17714"/>
    <property type="gene ID" value="GLYMA_13G009600"/>
</dbReference>
<dbReference type="EMBL" id="CM000846">
    <property type="protein sequence ID" value="KRH17714.1"/>
    <property type="molecule type" value="Genomic_DNA"/>
</dbReference>
<organism evidence="1">
    <name type="scientific">Glycine max</name>
    <name type="common">Soybean</name>
    <name type="synonym">Glycine hispida</name>
    <dbReference type="NCBI Taxonomy" id="3847"/>
    <lineage>
        <taxon>Eukaryota</taxon>
        <taxon>Viridiplantae</taxon>
        <taxon>Streptophyta</taxon>
        <taxon>Embryophyta</taxon>
        <taxon>Tracheophyta</taxon>
        <taxon>Spermatophyta</taxon>
        <taxon>Magnoliopsida</taxon>
        <taxon>eudicotyledons</taxon>
        <taxon>Gunneridae</taxon>
        <taxon>Pentapetalae</taxon>
        <taxon>rosids</taxon>
        <taxon>fabids</taxon>
        <taxon>Fabales</taxon>
        <taxon>Fabaceae</taxon>
        <taxon>Papilionoideae</taxon>
        <taxon>50 kb inversion clade</taxon>
        <taxon>NPAAA clade</taxon>
        <taxon>indigoferoid/millettioid clade</taxon>
        <taxon>Phaseoleae</taxon>
        <taxon>Glycine</taxon>
        <taxon>Glycine subgen. Soja</taxon>
    </lineage>
</organism>
<reference evidence="1" key="3">
    <citation type="submission" date="2018-07" db="EMBL/GenBank/DDBJ databases">
        <title>WGS assembly of Glycine max.</title>
        <authorList>
            <person name="Schmutz J."/>
            <person name="Cannon S."/>
            <person name="Schlueter J."/>
            <person name="Ma J."/>
            <person name="Mitros T."/>
            <person name="Nelson W."/>
            <person name="Hyten D."/>
            <person name="Song Q."/>
            <person name="Thelen J."/>
            <person name="Cheng J."/>
            <person name="Xu D."/>
            <person name="Hellsten U."/>
            <person name="May G."/>
            <person name="Yu Y."/>
            <person name="Sakurai T."/>
            <person name="Umezawa T."/>
            <person name="Bhattacharyya M."/>
            <person name="Sandhu D."/>
            <person name="Valliyodan B."/>
            <person name="Lindquist E."/>
            <person name="Peto M."/>
            <person name="Grant D."/>
            <person name="Shu S."/>
            <person name="Goodstein D."/>
            <person name="Barry K."/>
            <person name="Futrell-Griggs M."/>
            <person name="Abernathy B."/>
            <person name="Du J."/>
            <person name="Tian Z."/>
            <person name="Zhu L."/>
            <person name="Gill N."/>
            <person name="Joshi T."/>
            <person name="Libault M."/>
            <person name="Sethuraman A."/>
            <person name="Zhang X."/>
            <person name="Shinozaki K."/>
            <person name="Nguyen H."/>
            <person name="Wing R."/>
            <person name="Cregan P."/>
            <person name="Specht J."/>
            <person name="Grimwood J."/>
            <person name="Rokhsar D."/>
            <person name="Stacey G."/>
            <person name="Shoemaker R."/>
            <person name="Jackson S."/>
        </authorList>
    </citation>
    <scope>NUCLEOTIDE SEQUENCE</scope>
    <source>
        <tissue evidence="1">Callus</tissue>
    </source>
</reference>
<keyword evidence="3" id="KW-1185">Reference proteome</keyword>
<name>A0A0R0GNX2_SOYBN</name>
<dbReference type="EnsemblPlants" id="KRH17714">
    <property type="protein sequence ID" value="KRH17714"/>
    <property type="gene ID" value="GLYMA_13G009600"/>
</dbReference>
<evidence type="ECO:0000313" key="3">
    <source>
        <dbReference type="Proteomes" id="UP000008827"/>
    </source>
</evidence>
<reference evidence="1 2" key="1">
    <citation type="journal article" date="2010" name="Nature">
        <title>Genome sequence of the palaeopolyploid soybean.</title>
        <authorList>
            <person name="Schmutz J."/>
            <person name="Cannon S.B."/>
            <person name="Schlueter J."/>
            <person name="Ma J."/>
            <person name="Mitros T."/>
            <person name="Nelson W."/>
            <person name="Hyten D.L."/>
            <person name="Song Q."/>
            <person name="Thelen J.J."/>
            <person name="Cheng J."/>
            <person name="Xu D."/>
            <person name="Hellsten U."/>
            <person name="May G.D."/>
            <person name="Yu Y."/>
            <person name="Sakurai T."/>
            <person name="Umezawa T."/>
            <person name="Bhattacharyya M.K."/>
            <person name="Sandhu D."/>
            <person name="Valliyodan B."/>
            <person name="Lindquist E."/>
            <person name="Peto M."/>
            <person name="Grant D."/>
            <person name="Shu S."/>
            <person name="Goodstein D."/>
            <person name="Barry K."/>
            <person name="Futrell-Griggs M."/>
            <person name="Abernathy B."/>
            <person name="Du J."/>
            <person name="Tian Z."/>
            <person name="Zhu L."/>
            <person name="Gill N."/>
            <person name="Joshi T."/>
            <person name="Libault M."/>
            <person name="Sethuraman A."/>
            <person name="Zhang X.-C."/>
            <person name="Shinozaki K."/>
            <person name="Nguyen H.T."/>
            <person name="Wing R.A."/>
            <person name="Cregan P."/>
            <person name="Specht J."/>
            <person name="Grimwood J."/>
            <person name="Rokhsar D."/>
            <person name="Stacey G."/>
            <person name="Shoemaker R.C."/>
            <person name="Jackson S.A."/>
        </authorList>
    </citation>
    <scope>NUCLEOTIDE SEQUENCE</scope>
    <source>
        <strain evidence="2">cv. Williams 82</strain>
        <tissue evidence="1">Callus</tissue>
    </source>
</reference>
<dbReference type="InParanoid" id="A0A0R0GNX2"/>
<sequence length="80" mass="9546">MDVQTKYWKELRVSNEFVKEETLKIIVGKKLKYRFPRKRQQKKPSPNCMVWLTEVYSSNTQDCNSLVPLQSKRSDYCANN</sequence>
<evidence type="ECO:0000313" key="1">
    <source>
        <dbReference type="EMBL" id="KRH17714.1"/>
    </source>
</evidence>
<evidence type="ECO:0000313" key="2">
    <source>
        <dbReference type="EnsemblPlants" id="KRH17714"/>
    </source>
</evidence>